<dbReference type="InterPro" id="IPR013767">
    <property type="entry name" value="PAS_fold"/>
</dbReference>
<evidence type="ECO:0000313" key="5">
    <source>
        <dbReference type="EMBL" id="MBF8643854.1"/>
    </source>
</evidence>
<name>A0ABS0FU45_PSELU</name>
<dbReference type="PROSITE" id="PS50883">
    <property type="entry name" value="EAL"/>
    <property type="match status" value="1"/>
</dbReference>
<evidence type="ECO:0000259" key="4">
    <source>
        <dbReference type="PROSITE" id="PS50887"/>
    </source>
</evidence>
<dbReference type="InterPro" id="IPR052155">
    <property type="entry name" value="Biofilm_reg_signaling"/>
</dbReference>
<dbReference type="PANTHER" id="PTHR44757:SF10">
    <property type="entry name" value="MEMBRANE PROTEIN"/>
    <property type="match status" value="1"/>
</dbReference>
<keyword evidence="6" id="KW-1185">Reference proteome</keyword>
<dbReference type="RefSeq" id="WP_185749781.1">
    <property type="nucleotide sequence ID" value="NZ_JADMCD010000025.1"/>
</dbReference>
<dbReference type="CDD" id="cd01949">
    <property type="entry name" value="GGDEF"/>
    <property type="match status" value="1"/>
</dbReference>
<evidence type="ECO:0000313" key="6">
    <source>
        <dbReference type="Proteomes" id="UP000626180"/>
    </source>
</evidence>
<dbReference type="PROSITE" id="PS50112">
    <property type="entry name" value="PAS"/>
    <property type="match status" value="1"/>
</dbReference>
<comment type="caution">
    <text evidence="5">The sequence shown here is derived from an EMBL/GenBank/DDBJ whole genome shotgun (WGS) entry which is preliminary data.</text>
</comment>
<evidence type="ECO:0000256" key="1">
    <source>
        <dbReference type="SAM" id="Phobius"/>
    </source>
</evidence>
<dbReference type="Pfam" id="PF00989">
    <property type="entry name" value="PAS"/>
    <property type="match status" value="1"/>
</dbReference>
<dbReference type="EMBL" id="JADMCD010000025">
    <property type="protein sequence ID" value="MBF8643854.1"/>
    <property type="molecule type" value="Genomic_DNA"/>
</dbReference>
<keyword evidence="1" id="KW-0812">Transmembrane</keyword>
<feature type="domain" description="GGDEF" evidence="4">
    <location>
        <begin position="439"/>
        <end position="572"/>
    </location>
</feature>
<dbReference type="Gene3D" id="3.30.70.270">
    <property type="match status" value="1"/>
</dbReference>
<feature type="domain" description="PAS" evidence="2">
    <location>
        <begin position="283"/>
        <end position="334"/>
    </location>
</feature>
<sequence>MRRSIYGFCFLLTLLFVVTGAVLAYVAIKENRHQINHSQVDALKAIETCQDKIGTALTDYAFWNDAYRYTQDQIDLDWAYERDNIGSSLFSTYGLDGIFILGPNAQTRYAVIDGKTEAISASSWVKGDLTSLIETARKRSPEDGYAFGYFEVGGIPAVVSVAIIRPDNSYTEFDKLSALVFVNILTPAKLKSIGKDFDLHNLKVGSAKEVPAIAPYILLDSTIGDQLRLSWQAEYPGNQFLYSLLPLLLVLGLLFIFLVRSLQRKALIAACIIDENQALLVVSEERFRTVSEASSDWIWETNAQYEITYLSDRFVGVTGFSVGQWLGRPLHELLTFDRTAFESLEPTTQARAFSRKPLESRLINQAGQDRFCNITVRTILSGQDTVGYRGTVCDVTDETEAKVQLKHLSEHDALTGLANRSQMCTVLQHSLGTKPEPDHPLAILSLDLDRFKPINDTLGHMAGDLVLKEVAQRLKECTRSADLVARLGGDEFVVVVNGLSDRAIVEKLCHCILDSLNRTISVGEDEVSIGASIGVALSPQDGNQAPELLRYADIALYEAKAAGRNTWQFYADEMSNRILERRRIETDLRQALRRHEFYLEFQPRVQLNGPGFAGAEALVRWKHPERGNLSPAYFISIAEETGLIVPLSDWVLEQACKEAMQWGEELIISVNLSPVEFQRGCLLSRIRSVLQSTGIAPERLELEITESVMLDDAEGALELMRGLKALGVRLSMDDFGTGYSSLSYLRTFPFDGLKIDRSFIVGLDESASGQAIIQSIVSLGRAMSLTVTAEGIETQAQLDELVRVNCDQAQGYHLGRPMSSRALRELMSVCS</sequence>
<dbReference type="InterPro" id="IPR001633">
    <property type="entry name" value="EAL_dom"/>
</dbReference>
<proteinExistence type="predicted"/>
<dbReference type="NCBIfam" id="TIGR00254">
    <property type="entry name" value="GGDEF"/>
    <property type="match status" value="1"/>
</dbReference>
<dbReference type="InterPro" id="IPR035919">
    <property type="entry name" value="EAL_sf"/>
</dbReference>
<dbReference type="CDD" id="cd00130">
    <property type="entry name" value="PAS"/>
    <property type="match status" value="1"/>
</dbReference>
<organism evidence="5 6">
    <name type="scientific">Pseudomonas luteola</name>
    <dbReference type="NCBI Taxonomy" id="47886"/>
    <lineage>
        <taxon>Bacteria</taxon>
        <taxon>Pseudomonadati</taxon>
        <taxon>Pseudomonadota</taxon>
        <taxon>Gammaproteobacteria</taxon>
        <taxon>Pseudomonadales</taxon>
        <taxon>Pseudomonadaceae</taxon>
        <taxon>Pseudomonas</taxon>
    </lineage>
</organism>
<evidence type="ECO:0000259" key="3">
    <source>
        <dbReference type="PROSITE" id="PS50883"/>
    </source>
</evidence>
<protein>
    <submittedName>
        <fullName evidence="5">EAL domain-containing protein</fullName>
    </submittedName>
</protein>
<dbReference type="Gene3D" id="3.20.20.450">
    <property type="entry name" value="EAL domain"/>
    <property type="match status" value="1"/>
</dbReference>
<dbReference type="Pfam" id="PF00563">
    <property type="entry name" value="EAL"/>
    <property type="match status" value="1"/>
</dbReference>
<keyword evidence="1" id="KW-1133">Transmembrane helix</keyword>
<dbReference type="NCBIfam" id="TIGR00229">
    <property type="entry name" value="sensory_box"/>
    <property type="match status" value="1"/>
</dbReference>
<dbReference type="SMART" id="SM00052">
    <property type="entry name" value="EAL"/>
    <property type="match status" value="1"/>
</dbReference>
<dbReference type="Pfam" id="PF05228">
    <property type="entry name" value="CHASE4"/>
    <property type="match status" value="1"/>
</dbReference>
<reference evidence="5 6" key="1">
    <citation type="submission" date="2020-10" db="EMBL/GenBank/DDBJ databases">
        <title>Genome sequences of Pseudomonas isolates.</title>
        <authorList>
            <person name="Wessels L."/>
            <person name="Reich F."/>
            <person name="Hammerl J."/>
        </authorList>
    </citation>
    <scope>NUCLEOTIDE SEQUENCE [LARGE SCALE GENOMIC DNA]</scope>
    <source>
        <strain evidence="5 6">20-MO00624-0</strain>
    </source>
</reference>
<dbReference type="Gene3D" id="3.30.450.20">
    <property type="entry name" value="PAS domain"/>
    <property type="match status" value="1"/>
</dbReference>
<keyword evidence="1" id="KW-0472">Membrane</keyword>
<evidence type="ECO:0000259" key="2">
    <source>
        <dbReference type="PROSITE" id="PS50112"/>
    </source>
</evidence>
<dbReference type="SUPFAM" id="SSF141868">
    <property type="entry name" value="EAL domain-like"/>
    <property type="match status" value="1"/>
</dbReference>
<dbReference type="CDD" id="cd01948">
    <property type="entry name" value="EAL"/>
    <property type="match status" value="1"/>
</dbReference>
<dbReference type="SUPFAM" id="SSF55073">
    <property type="entry name" value="Nucleotide cyclase"/>
    <property type="match status" value="1"/>
</dbReference>
<dbReference type="SMART" id="SM00267">
    <property type="entry name" value="GGDEF"/>
    <property type="match status" value="1"/>
</dbReference>
<dbReference type="SMART" id="SM00091">
    <property type="entry name" value="PAS"/>
    <property type="match status" value="1"/>
</dbReference>
<dbReference type="InterPro" id="IPR035965">
    <property type="entry name" value="PAS-like_dom_sf"/>
</dbReference>
<dbReference type="InterPro" id="IPR029787">
    <property type="entry name" value="Nucleotide_cyclase"/>
</dbReference>
<feature type="domain" description="EAL" evidence="3">
    <location>
        <begin position="581"/>
        <end position="831"/>
    </location>
</feature>
<dbReference type="InterPro" id="IPR000160">
    <property type="entry name" value="GGDEF_dom"/>
</dbReference>
<dbReference type="Proteomes" id="UP000626180">
    <property type="component" value="Unassembled WGS sequence"/>
</dbReference>
<dbReference type="InterPro" id="IPR043128">
    <property type="entry name" value="Rev_trsase/Diguanyl_cyclase"/>
</dbReference>
<dbReference type="SUPFAM" id="SSF55785">
    <property type="entry name" value="PYP-like sensor domain (PAS domain)"/>
    <property type="match status" value="1"/>
</dbReference>
<accession>A0ABS0FU45</accession>
<dbReference type="InterPro" id="IPR000014">
    <property type="entry name" value="PAS"/>
</dbReference>
<dbReference type="PROSITE" id="PS50887">
    <property type="entry name" value="GGDEF"/>
    <property type="match status" value="1"/>
</dbReference>
<dbReference type="InterPro" id="IPR007892">
    <property type="entry name" value="CHASE4"/>
</dbReference>
<feature type="transmembrane region" description="Helical" evidence="1">
    <location>
        <begin position="240"/>
        <end position="259"/>
    </location>
</feature>
<dbReference type="Pfam" id="PF00990">
    <property type="entry name" value="GGDEF"/>
    <property type="match status" value="1"/>
</dbReference>
<gene>
    <name evidence="5" type="ORF">IRZ65_24685</name>
</gene>
<dbReference type="PANTHER" id="PTHR44757">
    <property type="entry name" value="DIGUANYLATE CYCLASE DGCP"/>
    <property type="match status" value="1"/>
</dbReference>